<feature type="region of interest" description="Disordered" evidence="1">
    <location>
        <begin position="317"/>
        <end position="336"/>
    </location>
</feature>
<evidence type="ECO:0000256" key="1">
    <source>
        <dbReference type="SAM" id="MobiDB-lite"/>
    </source>
</evidence>
<dbReference type="STRING" id="1109443.G4TSQ3"/>
<dbReference type="Gene3D" id="3.40.50.1820">
    <property type="entry name" value="alpha/beta hydrolase"/>
    <property type="match status" value="1"/>
</dbReference>
<evidence type="ECO:0000259" key="2">
    <source>
        <dbReference type="Pfam" id="PF09994"/>
    </source>
</evidence>
<organism evidence="3 4">
    <name type="scientific">Serendipita indica (strain DSM 11827)</name>
    <name type="common">Root endophyte fungus</name>
    <name type="synonym">Piriformospora indica</name>
    <dbReference type="NCBI Taxonomy" id="1109443"/>
    <lineage>
        <taxon>Eukaryota</taxon>
        <taxon>Fungi</taxon>
        <taxon>Dikarya</taxon>
        <taxon>Basidiomycota</taxon>
        <taxon>Agaricomycotina</taxon>
        <taxon>Agaricomycetes</taxon>
        <taxon>Sebacinales</taxon>
        <taxon>Serendipitaceae</taxon>
        <taxon>Serendipita</taxon>
    </lineage>
</organism>
<comment type="caution">
    <text evidence="3">The sequence shown here is derived from an EMBL/GenBank/DDBJ whole genome shotgun (WGS) entry which is preliminary data.</text>
</comment>
<evidence type="ECO:0000313" key="4">
    <source>
        <dbReference type="Proteomes" id="UP000007148"/>
    </source>
</evidence>
<dbReference type="InterPro" id="IPR029058">
    <property type="entry name" value="AB_hydrolase_fold"/>
</dbReference>
<dbReference type="SUPFAM" id="SSF53474">
    <property type="entry name" value="alpha/beta-Hydrolases"/>
    <property type="match status" value="1"/>
</dbReference>
<evidence type="ECO:0000313" key="3">
    <source>
        <dbReference type="EMBL" id="CCA74341.1"/>
    </source>
</evidence>
<sequence>MGQATRQVLHTYNSHNWQLTSTLSLHLIHAIRRLHALQFDDTNTNVVKLCSLLQMHNRERQMVYYQPGIGTFTDPGVRGTIERWFAKTVDLAIAWYLSEHVMDAYKFLMENHLPNDRICIFGFSRGAYTARALAGMLHTVGLLPKGNSEQVSFAYDMYHRQDKLAHKFKMTFCKRVDVEILGVWDTVASVGLLIPQTVPFASNNTIKNFRHAISLDEHRTKFGVTPWSPTEASGAGVEQYANGKVASVKEMWFSGCHTDVGGGAMFDSDAEAPCLANIALRWMLHEIVKVDCGILFDNEALDDLGIPEDCVPRVPEGSISVSRQSSDDTVIGSPETNAKTKLPLRNWKEADEFDAKGAIHDQLKLHPIWWLVQIPVWTGKRFNFTGRRTVPSDALRKQYENIHWTVLYRMNAVPGYKPRARLPSEWQQLVLEDTAV</sequence>
<proteinExistence type="predicted"/>
<dbReference type="Proteomes" id="UP000007148">
    <property type="component" value="Unassembled WGS sequence"/>
</dbReference>
<keyword evidence="4" id="KW-1185">Reference proteome</keyword>
<accession>G4TSQ3</accession>
<feature type="compositionally biased region" description="Polar residues" evidence="1">
    <location>
        <begin position="319"/>
        <end position="336"/>
    </location>
</feature>
<dbReference type="OrthoDB" id="3162439at2759"/>
<dbReference type="InParanoid" id="G4TSQ3"/>
<dbReference type="InterPro" id="IPR018712">
    <property type="entry name" value="Tle1-like_cat"/>
</dbReference>
<name>G4TSQ3_SERID</name>
<dbReference type="PANTHER" id="PTHR33840:SF2">
    <property type="entry name" value="TLE1 PHOSPHOLIPASE DOMAIN-CONTAINING PROTEIN"/>
    <property type="match status" value="1"/>
</dbReference>
<dbReference type="AlphaFoldDB" id="G4TSQ3"/>
<dbReference type="PANTHER" id="PTHR33840">
    <property type="match status" value="1"/>
</dbReference>
<dbReference type="Pfam" id="PF09994">
    <property type="entry name" value="T6SS_Tle1-like_cat"/>
    <property type="match status" value="1"/>
</dbReference>
<dbReference type="HOGENOM" id="CLU_005049_5_2_1"/>
<dbReference type="eggNOG" id="ENOG502QPR9">
    <property type="taxonomic scope" value="Eukaryota"/>
</dbReference>
<protein>
    <submittedName>
        <fullName evidence="3">Related to Protein involved in cell growth</fullName>
    </submittedName>
</protein>
<feature type="domain" description="T6SS Phospholipase effector Tle1-like catalytic" evidence="2">
    <location>
        <begin position="41"/>
        <end position="286"/>
    </location>
</feature>
<reference evidence="3 4" key="1">
    <citation type="journal article" date="2011" name="PLoS Pathog.">
        <title>Endophytic Life Strategies Decoded by Genome and Transcriptome Analyses of the Mutualistic Root Symbiont Piriformospora indica.</title>
        <authorList>
            <person name="Zuccaro A."/>
            <person name="Lahrmann U."/>
            <person name="Guldener U."/>
            <person name="Langen G."/>
            <person name="Pfiffi S."/>
            <person name="Biedenkopf D."/>
            <person name="Wong P."/>
            <person name="Samans B."/>
            <person name="Grimm C."/>
            <person name="Basiewicz M."/>
            <person name="Murat C."/>
            <person name="Martin F."/>
            <person name="Kogel K.H."/>
        </authorList>
    </citation>
    <scope>NUCLEOTIDE SEQUENCE [LARGE SCALE GENOMIC DNA]</scope>
    <source>
        <strain evidence="3 4">DSM 11827</strain>
    </source>
</reference>
<dbReference type="EMBL" id="CAFZ01000304">
    <property type="protein sequence ID" value="CCA74341.1"/>
    <property type="molecule type" value="Genomic_DNA"/>
</dbReference>
<gene>
    <name evidence="3" type="ORF">PIIN_08294</name>
</gene>